<keyword evidence="6" id="KW-0805">Transcription regulation</keyword>
<dbReference type="PANTHER" id="PTHR23235">
    <property type="entry name" value="KRUEPPEL-LIKE TRANSCRIPTION FACTOR"/>
    <property type="match status" value="1"/>
</dbReference>
<evidence type="ECO:0000256" key="7">
    <source>
        <dbReference type="ARBA" id="ARBA00023163"/>
    </source>
</evidence>
<dbReference type="EMBL" id="JAXCGZ010012964">
    <property type="protein sequence ID" value="KAK7073431.1"/>
    <property type="molecule type" value="Genomic_DNA"/>
</dbReference>
<reference evidence="11 12" key="1">
    <citation type="submission" date="2023-11" db="EMBL/GenBank/DDBJ databases">
        <title>Halocaridina rubra genome assembly.</title>
        <authorList>
            <person name="Smith C."/>
        </authorList>
    </citation>
    <scope>NUCLEOTIDE SEQUENCE [LARGE SCALE GENOMIC DNA]</scope>
    <source>
        <strain evidence="11">EP-1</strain>
        <tissue evidence="11">Whole</tissue>
    </source>
</reference>
<evidence type="ECO:0000313" key="11">
    <source>
        <dbReference type="EMBL" id="KAK7073431.1"/>
    </source>
</evidence>
<dbReference type="FunFam" id="3.30.160.60:FF:000130">
    <property type="entry name" value="Spalt-like transcription factor 4"/>
    <property type="match status" value="1"/>
</dbReference>
<feature type="domain" description="C2H2-type" evidence="10">
    <location>
        <begin position="92"/>
        <end position="119"/>
    </location>
</feature>
<dbReference type="GO" id="GO:0005634">
    <property type="term" value="C:nucleus"/>
    <property type="evidence" value="ECO:0007669"/>
    <property type="project" value="UniProtKB-SubCell"/>
</dbReference>
<evidence type="ECO:0000256" key="1">
    <source>
        <dbReference type="ARBA" id="ARBA00004123"/>
    </source>
</evidence>
<evidence type="ECO:0000256" key="2">
    <source>
        <dbReference type="ARBA" id="ARBA00022723"/>
    </source>
</evidence>
<evidence type="ECO:0000256" key="6">
    <source>
        <dbReference type="ARBA" id="ARBA00023015"/>
    </source>
</evidence>
<evidence type="ECO:0000256" key="8">
    <source>
        <dbReference type="ARBA" id="ARBA00023242"/>
    </source>
</evidence>
<dbReference type="FunFam" id="3.30.160.60:FF:002343">
    <property type="entry name" value="Zinc finger protein 33A"/>
    <property type="match status" value="1"/>
</dbReference>
<keyword evidence="5" id="KW-0862">Zinc</keyword>
<sequence>VGIGARVPLGFGPHGEGNSLRCVAKLAADPQSCKLHQCPSCPYSSPKKDHIMVHFRTHTGERPFPCLSCPARFGTQGTLYNHMRTHTGEKPFVCSICSKAFSLKGNLKHHMLTHQKKSPHYIHQR</sequence>
<feature type="domain" description="C2H2-type" evidence="10">
    <location>
        <begin position="36"/>
        <end position="63"/>
    </location>
</feature>
<feature type="non-terminal residue" evidence="11">
    <location>
        <position position="1"/>
    </location>
</feature>
<keyword evidence="8" id="KW-0539">Nucleus</keyword>
<comment type="subcellular location">
    <subcellularLocation>
        <location evidence="1">Nucleus</location>
    </subcellularLocation>
</comment>
<evidence type="ECO:0000313" key="12">
    <source>
        <dbReference type="Proteomes" id="UP001381693"/>
    </source>
</evidence>
<protein>
    <recommendedName>
        <fullName evidence="10">C2H2-type domain-containing protein</fullName>
    </recommendedName>
</protein>
<dbReference type="Gene3D" id="3.30.160.60">
    <property type="entry name" value="Classic Zinc Finger"/>
    <property type="match status" value="3"/>
</dbReference>
<dbReference type="PROSITE" id="PS50157">
    <property type="entry name" value="ZINC_FINGER_C2H2_2"/>
    <property type="match status" value="3"/>
</dbReference>
<proteinExistence type="predicted"/>
<dbReference type="Pfam" id="PF13894">
    <property type="entry name" value="zf-C2H2_4"/>
    <property type="match status" value="1"/>
</dbReference>
<evidence type="ECO:0000256" key="4">
    <source>
        <dbReference type="ARBA" id="ARBA00022771"/>
    </source>
</evidence>
<dbReference type="Proteomes" id="UP001381693">
    <property type="component" value="Unassembled WGS sequence"/>
</dbReference>
<dbReference type="SUPFAM" id="SSF57667">
    <property type="entry name" value="beta-beta-alpha zinc fingers"/>
    <property type="match status" value="2"/>
</dbReference>
<evidence type="ECO:0000256" key="9">
    <source>
        <dbReference type="PROSITE-ProRule" id="PRU00042"/>
    </source>
</evidence>
<evidence type="ECO:0000256" key="5">
    <source>
        <dbReference type="ARBA" id="ARBA00022833"/>
    </source>
</evidence>
<evidence type="ECO:0000256" key="3">
    <source>
        <dbReference type="ARBA" id="ARBA00022737"/>
    </source>
</evidence>
<keyword evidence="12" id="KW-1185">Reference proteome</keyword>
<dbReference type="PROSITE" id="PS00028">
    <property type="entry name" value="ZINC_FINGER_C2H2_1"/>
    <property type="match status" value="2"/>
</dbReference>
<dbReference type="Pfam" id="PF00096">
    <property type="entry name" value="zf-C2H2"/>
    <property type="match status" value="1"/>
</dbReference>
<dbReference type="InterPro" id="IPR013087">
    <property type="entry name" value="Znf_C2H2_type"/>
</dbReference>
<keyword evidence="4 9" id="KW-0863">Zinc-finger</keyword>
<dbReference type="GO" id="GO:0008270">
    <property type="term" value="F:zinc ion binding"/>
    <property type="evidence" value="ECO:0007669"/>
    <property type="project" value="UniProtKB-KW"/>
</dbReference>
<dbReference type="SMART" id="SM00355">
    <property type="entry name" value="ZnF_C2H2"/>
    <property type="match status" value="3"/>
</dbReference>
<organism evidence="11 12">
    <name type="scientific">Halocaridina rubra</name>
    <name type="common">Hawaiian red shrimp</name>
    <dbReference type="NCBI Taxonomy" id="373956"/>
    <lineage>
        <taxon>Eukaryota</taxon>
        <taxon>Metazoa</taxon>
        <taxon>Ecdysozoa</taxon>
        <taxon>Arthropoda</taxon>
        <taxon>Crustacea</taxon>
        <taxon>Multicrustacea</taxon>
        <taxon>Malacostraca</taxon>
        <taxon>Eumalacostraca</taxon>
        <taxon>Eucarida</taxon>
        <taxon>Decapoda</taxon>
        <taxon>Pleocyemata</taxon>
        <taxon>Caridea</taxon>
        <taxon>Atyoidea</taxon>
        <taxon>Atyidae</taxon>
        <taxon>Halocaridina</taxon>
    </lineage>
</organism>
<dbReference type="GO" id="GO:0000981">
    <property type="term" value="F:DNA-binding transcription factor activity, RNA polymerase II-specific"/>
    <property type="evidence" value="ECO:0007669"/>
    <property type="project" value="TreeGrafter"/>
</dbReference>
<gene>
    <name evidence="11" type="ORF">SK128_016903</name>
</gene>
<keyword evidence="3" id="KW-0677">Repeat</keyword>
<dbReference type="GO" id="GO:0000978">
    <property type="term" value="F:RNA polymerase II cis-regulatory region sequence-specific DNA binding"/>
    <property type="evidence" value="ECO:0007669"/>
    <property type="project" value="TreeGrafter"/>
</dbReference>
<comment type="caution">
    <text evidence="11">The sequence shown here is derived from an EMBL/GenBank/DDBJ whole genome shotgun (WGS) entry which is preliminary data.</text>
</comment>
<dbReference type="AlphaFoldDB" id="A0AAN8ZYK9"/>
<feature type="domain" description="C2H2-type" evidence="10">
    <location>
        <begin position="64"/>
        <end position="91"/>
    </location>
</feature>
<keyword evidence="7" id="KW-0804">Transcription</keyword>
<accession>A0AAN8ZYK9</accession>
<evidence type="ECO:0000259" key="10">
    <source>
        <dbReference type="PROSITE" id="PS50157"/>
    </source>
</evidence>
<dbReference type="InterPro" id="IPR036236">
    <property type="entry name" value="Znf_C2H2_sf"/>
</dbReference>
<dbReference type="PANTHER" id="PTHR23235:SF120">
    <property type="entry name" value="KRUPPEL-LIKE FACTOR 15"/>
    <property type="match status" value="1"/>
</dbReference>
<keyword evidence="2" id="KW-0479">Metal-binding</keyword>
<name>A0AAN8ZYK9_HALRR</name>